<evidence type="ECO:0000256" key="9">
    <source>
        <dbReference type="ARBA" id="ARBA00022777"/>
    </source>
</evidence>
<dbReference type="PANTHER" id="PTHR23117:SF13">
    <property type="entry name" value="GUANYLATE KINASE"/>
    <property type="match status" value="1"/>
</dbReference>
<dbReference type="GO" id="GO:0005524">
    <property type="term" value="F:ATP binding"/>
    <property type="evidence" value="ECO:0007669"/>
    <property type="project" value="UniProtKB-UniRule"/>
</dbReference>
<dbReference type="PROSITE" id="PS50052">
    <property type="entry name" value="GUANYLATE_KINASE_2"/>
    <property type="match status" value="1"/>
</dbReference>
<evidence type="ECO:0000256" key="1">
    <source>
        <dbReference type="ARBA" id="ARBA00003531"/>
    </source>
</evidence>
<dbReference type="Gene3D" id="3.40.50.300">
    <property type="entry name" value="P-loop containing nucleotide triphosphate hydrolases"/>
    <property type="match status" value="2"/>
</dbReference>
<evidence type="ECO:0000313" key="16">
    <source>
        <dbReference type="Proteomes" id="UP000005926"/>
    </source>
</evidence>
<comment type="caution">
    <text evidence="15">The sequence shown here is derived from an EMBL/GenBank/DDBJ whole genome shotgun (WGS) entry which is preliminary data.</text>
</comment>
<dbReference type="FunFam" id="3.40.50.300:FF:000855">
    <property type="entry name" value="Guanylate kinase"/>
    <property type="match status" value="1"/>
</dbReference>
<keyword evidence="6 13" id="KW-0963">Cytoplasm</keyword>
<reference evidence="15 16" key="1">
    <citation type="submission" date="2009-08" db="EMBL/GenBank/DDBJ databases">
        <authorList>
            <person name="Muzny D."/>
            <person name="Qin X."/>
            <person name="Deng J."/>
            <person name="Jiang H."/>
            <person name="Liu Y."/>
            <person name="Qu J."/>
            <person name="Song X.-Z."/>
            <person name="Zhang L."/>
            <person name="Thornton R."/>
            <person name="Coyle M."/>
            <person name="Francisco L."/>
            <person name="Jackson L."/>
            <person name="Javaid M."/>
            <person name="Korchina V."/>
            <person name="Kovar C."/>
            <person name="Mata R."/>
            <person name="Mathew T."/>
            <person name="Ngo R."/>
            <person name="Nguyen L."/>
            <person name="Nguyen N."/>
            <person name="Okwuonu G."/>
            <person name="Ongeri F."/>
            <person name="Pham C."/>
            <person name="Simmons D."/>
            <person name="Wilczek-Boney K."/>
            <person name="Hale W."/>
            <person name="Jakkamsetti A."/>
            <person name="Pham P."/>
            <person name="Ruth R."/>
            <person name="San Lucas F."/>
            <person name="Warren J."/>
            <person name="Zhang J."/>
            <person name="Zhao Z."/>
            <person name="Zhou C."/>
            <person name="Zhu D."/>
            <person name="Lee S."/>
            <person name="Bess C."/>
            <person name="Blankenburg K."/>
            <person name="Forbes L."/>
            <person name="Fu Q."/>
            <person name="Gubbala S."/>
            <person name="Hirani K."/>
            <person name="Jayaseelan J.C."/>
            <person name="Lara F."/>
            <person name="Munidasa M."/>
            <person name="Palculict T."/>
            <person name="Patil S."/>
            <person name="Pu L.-L."/>
            <person name="Saada N."/>
            <person name="Tang L."/>
            <person name="Weissenberger G."/>
            <person name="Zhu Y."/>
            <person name="Hemphill L."/>
            <person name="Shang Y."/>
            <person name="Youmans B."/>
            <person name="Ayvaz T."/>
            <person name="Ross M."/>
            <person name="Santibanez J."/>
            <person name="Aqrawi P."/>
            <person name="Gross S."/>
            <person name="Joshi V."/>
            <person name="Fowler G."/>
            <person name="Nazareth L."/>
            <person name="Reid J."/>
            <person name="Worley K."/>
            <person name="Petrosino J."/>
            <person name="Highlander S."/>
            <person name="Gibbs R."/>
        </authorList>
    </citation>
    <scope>NUCLEOTIDE SEQUENCE [LARGE SCALE GENOMIC DNA]</scope>
    <source>
        <strain evidence="15 16">ATCC 49175</strain>
    </source>
</reference>
<dbReference type="SMART" id="SM00072">
    <property type="entry name" value="GuKc"/>
    <property type="match status" value="1"/>
</dbReference>
<dbReference type="HOGENOM" id="CLU_001715_1_2_9"/>
<evidence type="ECO:0000259" key="14">
    <source>
        <dbReference type="PROSITE" id="PS50052"/>
    </source>
</evidence>
<evidence type="ECO:0000256" key="13">
    <source>
        <dbReference type="HAMAP-Rule" id="MF_00328"/>
    </source>
</evidence>
<dbReference type="GeneID" id="78412949"/>
<evidence type="ECO:0000256" key="6">
    <source>
        <dbReference type="ARBA" id="ARBA00022490"/>
    </source>
</evidence>
<evidence type="ECO:0000256" key="2">
    <source>
        <dbReference type="ARBA" id="ARBA00004496"/>
    </source>
</evidence>
<dbReference type="RefSeq" id="WP_005606605.1">
    <property type="nucleotide sequence ID" value="NZ_CP102283.1"/>
</dbReference>
<evidence type="ECO:0000256" key="5">
    <source>
        <dbReference type="ARBA" id="ARBA00016296"/>
    </source>
</evidence>
<keyword evidence="16" id="KW-1185">Reference proteome</keyword>
<evidence type="ECO:0000313" key="15">
    <source>
        <dbReference type="EMBL" id="EEW37352.1"/>
    </source>
</evidence>
<dbReference type="Proteomes" id="UP000005926">
    <property type="component" value="Unassembled WGS sequence"/>
</dbReference>
<gene>
    <name evidence="13 15" type="primary">gmk</name>
    <name evidence="15" type="ORF">HMPREF0444_0711</name>
</gene>
<name>C8NFL6_9LACT</name>
<evidence type="ECO:0000256" key="10">
    <source>
        <dbReference type="ARBA" id="ARBA00022840"/>
    </source>
</evidence>
<dbReference type="GO" id="GO:0005829">
    <property type="term" value="C:cytosol"/>
    <property type="evidence" value="ECO:0007669"/>
    <property type="project" value="TreeGrafter"/>
</dbReference>
<dbReference type="EC" id="2.7.4.8" evidence="4 13"/>
<comment type="similarity">
    <text evidence="3 13">Belongs to the guanylate kinase family.</text>
</comment>
<dbReference type="NCBIfam" id="TIGR03263">
    <property type="entry name" value="guanyl_kin"/>
    <property type="match status" value="1"/>
</dbReference>
<dbReference type="CDD" id="cd00071">
    <property type="entry name" value="GMPK"/>
    <property type="match status" value="1"/>
</dbReference>
<dbReference type="HAMAP" id="MF_00328">
    <property type="entry name" value="Guanylate_kinase"/>
    <property type="match status" value="1"/>
</dbReference>
<keyword evidence="8 13" id="KW-0547">Nucleotide-binding</keyword>
<dbReference type="InterPro" id="IPR008144">
    <property type="entry name" value="Guanylate_kin-like_dom"/>
</dbReference>
<dbReference type="SUPFAM" id="SSF52540">
    <property type="entry name" value="P-loop containing nucleoside triphosphate hydrolases"/>
    <property type="match status" value="1"/>
</dbReference>
<dbReference type="GO" id="GO:0004385">
    <property type="term" value="F:GMP kinase activity"/>
    <property type="evidence" value="ECO:0007669"/>
    <property type="project" value="UniProtKB-UniRule"/>
</dbReference>
<evidence type="ECO:0000256" key="3">
    <source>
        <dbReference type="ARBA" id="ARBA00005790"/>
    </source>
</evidence>
<keyword evidence="9 13" id="KW-0418">Kinase</keyword>
<accession>C8NFL6</accession>
<comment type="subcellular location">
    <subcellularLocation>
        <location evidence="2 13">Cytoplasm</location>
    </subcellularLocation>
</comment>
<evidence type="ECO:0000256" key="7">
    <source>
        <dbReference type="ARBA" id="ARBA00022679"/>
    </source>
</evidence>
<evidence type="ECO:0000256" key="11">
    <source>
        <dbReference type="ARBA" id="ARBA00030128"/>
    </source>
</evidence>
<sequence length="211" mass="24197">MARKGLLIVLSGPSGVGKGTVRAAIFAKGNQKFVYSVSATTRKPRPGEVDGKDYFFKSREEFEAMIENKKLLEYAEYVGNYYGTPLEYVQETLDKGKDVFLEIEVQGALQVREAMPDGVFIFLTPPDLHELESRIVNRGTDSDEVIKNRMKVAREELCLMKYYDYSVVNDKVENAVQQIEAIIQTEHLRIQRNIESIEEFEDELEEILEEE</sequence>
<dbReference type="eggNOG" id="COG0194">
    <property type="taxonomic scope" value="Bacteria"/>
</dbReference>
<dbReference type="FunFam" id="3.30.63.10:FF:000002">
    <property type="entry name" value="Guanylate kinase 1"/>
    <property type="match status" value="1"/>
</dbReference>
<dbReference type="InterPro" id="IPR017665">
    <property type="entry name" value="Guanylate_kinase"/>
</dbReference>
<comment type="function">
    <text evidence="1 13">Essential for recycling GMP and indirectly, cGMP.</text>
</comment>
<dbReference type="PANTHER" id="PTHR23117">
    <property type="entry name" value="GUANYLATE KINASE-RELATED"/>
    <property type="match status" value="1"/>
</dbReference>
<dbReference type="InterPro" id="IPR027417">
    <property type="entry name" value="P-loop_NTPase"/>
</dbReference>
<comment type="catalytic activity">
    <reaction evidence="12 13">
        <text>GMP + ATP = GDP + ADP</text>
        <dbReference type="Rhea" id="RHEA:20780"/>
        <dbReference type="ChEBI" id="CHEBI:30616"/>
        <dbReference type="ChEBI" id="CHEBI:58115"/>
        <dbReference type="ChEBI" id="CHEBI:58189"/>
        <dbReference type="ChEBI" id="CHEBI:456216"/>
        <dbReference type="EC" id="2.7.4.8"/>
    </reaction>
</comment>
<evidence type="ECO:0000256" key="8">
    <source>
        <dbReference type="ARBA" id="ARBA00022741"/>
    </source>
</evidence>
<proteinExistence type="inferred from homology"/>
<feature type="domain" description="Guanylate kinase-like" evidence="14">
    <location>
        <begin position="5"/>
        <end position="184"/>
    </location>
</feature>
<dbReference type="InterPro" id="IPR020590">
    <property type="entry name" value="Guanylate_kinase_CS"/>
</dbReference>
<dbReference type="Gene3D" id="3.30.63.10">
    <property type="entry name" value="Guanylate Kinase phosphate binding domain"/>
    <property type="match status" value="1"/>
</dbReference>
<organism evidence="15 16">
    <name type="scientific">Granulicatella adiacens ATCC 49175</name>
    <dbReference type="NCBI Taxonomy" id="638301"/>
    <lineage>
        <taxon>Bacteria</taxon>
        <taxon>Bacillati</taxon>
        <taxon>Bacillota</taxon>
        <taxon>Bacilli</taxon>
        <taxon>Lactobacillales</taxon>
        <taxon>Carnobacteriaceae</taxon>
        <taxon>Granulicatella</taxon>
    </lineage>
</organism>
<dbReference type="EMBL" id="ACKZ01000016">
    <property type="protein sequence ID" value="EEW37352.1"/>
    <property type="molecule type" value="Genomic_DNA"/>
</dbReference>
<keyword evidence="10 13" id="KW-0067">ATP-binding</keyword>
<evidence type="ECO:0000256" key="12">
    <source>
        <dbReference type="ARBA" id="ARBA00048594"/>
    </source>
</evidence>
<dbReference type="PROSITE" id="PS00856">
    <property type="entry name" value="GUANYLATE_KINASE_1"/>
    <property type="match status" value="1"/>
</dbReference>
<evidence type="ECO:0000256" key="4">
    <source>
        <dbReference type="ARBA" id="ARBA00012961"/>
    </source>
</evidence>
<keyword evidence="7 13" id="KW-0808">Transferase</keyword>
<dbReference type="AlphaFoldDB" id="C8NFL6"/>
<dbReference type="InterPro" id="IPR008145">
    <property type="entry name" value="GK/Ca_channel_bsu"/>
</dbReference>
<dbReference type="Pfam" id="PF00625">
    <property type="entry name" value="Guanylate_kin"/>
    <property type="match status" value="1"/>
</dbReference>
<dbReference type="STRING" id="638301.HMPREF0444_0711"/>
<feature type="binding site" evidence="13">
    <location>
        <begin position="12"/>
        <end position="19"/>
    </location>
    <ligand>
        <name>ATP</name>
        <dbReference type="ChEBI" id="CHEBI:30616"/>
    </ligand>
</feature>
<protein>
    <recommendedName>
        <fullName evidence="5 13">Guanylate kinase</fullName>
        <ecNumber evidence="4 13">2.7.4.8</ecNumber>
    </recommendedName>
    <alternativeName>
        <fullName evidence="11 13">GMP kinase</fullName>
    </alternativeName>
</protein>